<keyword evidence="3" id="KW-0904">Protein phosphatase</keyword>
<dbReference type="InterPro" id="IPR000387">
    <property type="entry name" value="Tyr_Pase_dom"/>
</dbReference>
<dbReference type="PANTHER" id="PTHR45961:SF6">
    <property type="entry name" value="IP21249P"/>
    <property type="match status" value="1"/>
</dbReference>
<dbReference type="InterPro" id="IPR052103">
    <property type="entry name" value="Dual_spec_Phospatases"/>
</dbReference>
<evidence type="ECO:0000256" key="2">
    <source>
        <dbReference type="ARBA" id="ARBA00022801"/>
    </source>
</evidence>
<proteinExistence type="inferred from homology"/>
<keyword evidence="2" id="KW-0378">Hydrolase</keyword>
<dbReference type="InterPro" id="IPR029021">
    <property type="entry name" value="Prot-tyrosine_phosphatase-like"/>
</dbReference>
<dbReference type="PROSITE" id="PS50054">
    <property type="entry name" value="TYR_PHOSPHATASE_DUAL"/>
    <property type="match status" value="1"/>
</dbReference>
<evidence type="ECO:0000313" key="8">
    <source>
        <dbReference type="Proteomes" id="UP000625711"/>
    </source>
</evidence>
<feature type="domain" description="Tyrosine-protein phosphatase" evidence="4">
    <location>
        <begin position="1"/>
        <end position="65"/>
    </location>
</feature>
<protein>
    <submittedName>
        <fullName evidence="7">Uncharacterized protein</fullName>
    </submittedName>
</protein>
<keyword evidence="8" id="KW-1185">Reference proteome</keyword>
<reference evidence="7" key="1">
    <citation type="submission" date="2020-08" db="EMBL/GenBank/DDBJ databases">
        <title>Genome sequencing and assembly of the red palm weevil Rhynchophorus ferrugineus.</title>
        <authorList>
            <person name="Dias G.B."/>
            <person name="Bergman C.M."/>
            <person name="Manee M."/>
        </authorList>
    </citation>
    <scope>NUCLEOTIDE SEQUENCE</scope>
    <source>
        <strain evidence="7">AA-2017</strain>
        <tissue evidence="7">Whole larva</tissue>
    </source>
</reference>
<dbReference type="Pfam" id="PF00782">
    <property type="entry name" value="DSPc"/>
    <property type="match status" value="1"/>
</dbReference>
<evidence type="ECO:0000259" key="4">
    <source>
        <dbReference type="PROSITE" id="PS50054"/>
    </source>
</evidence>
<comment type="similarity">
    <text evidence="1">Belongs to the protein-tyrosine phosphatase family. Non-receptor class dual specificity subfamily.</text>
</comment>
<dbReference type="GO" id="GO:0004721">
    <property type="term" value="F:phosphoprotein phosphatase activity"/>
    <property type="evidence" value="ECO:0007669"/>
    <property type="project" value="UniProtKB-KW"/>
</dbReference>
<evidence type="ECO:0000259" key="5">
    <source>
        <dbReference type="PROSITE" id="PS50056"/>
    </source>
</evidence>
<dbReference type="GO" id="GO:0005737">
    <property type="term" value="C:cytoplasm"/>
    <property type="evidence" value="ECO:0007669"/>
    <property type="project" value="TreeGrafter"/>
</dbReference>
<dbReference type="SUPFAM" id="SSF52799">
    <property type="entry name" value="(Phosphotyrosine protein) phosphatases II"/>
    <property type="match status" value="1"/>
</dbReference>
<feature type="domain" description="Tyrosine specific protein phosphatases" evidence="5">
    <location>
        <begin position="1"/>
        <end position="44"/>
    </location>
</feature>
<gene>
    <name evidence="7" type="ORF">GWI33_022477</name>
    <name evidence="6" type="ORF">GWI33_022480</name>
</gene>
<dbReference type="OrthoDB" id="285418at2759"/>
<sequence length="107" mass="12718">MGGRILVFCVAGVSRSATLCIAYLMKYHQLTLLEAFDHVKKIRPKIHPNCGFFQQLMDYEKSLFDASSVKMVYNEFLRSYIPEVYDKEYAQIRIFNKKRKDRQDRQQ</sequence>
<dbReference type="PANTHER" id="PTHR45961">
    <property type="entry name" value="IP21249P"/>
    <property type="match status" value="1"/>
</dbReference>
<name>A0A834HP77_RHYFE</name>
<evidence type="ECO:0000256" key="3">
    <source>
        <dbReference type="ARBA" id="ARBA00022912"/>
    </source>
</evidence>
<comment type="caution">
    <text evidence="7">The sequence shown here is derived from an EMBL/GenBank/DDBJ whole genome shotgun (WGS) entry which is preliminary data.</text>
</comment>
<evidence type="ECO:0000313" key="7">
    <source>
        <dbReference type="EMBL" id="KAF7264754.1"/>
    </source>
</evidence>
<dbReference type="EMBL" id="JAACXV010016113">
    <property type="protein sequence ID" value="KAF7264754.1"/>
    <property type="molecule type" value="Genomic_DNA"/>
</dbReference>
<dbReference type="EMBL" id="JAACXV010016131">
    <property type="protein sequence ID" value="KAF7264751.1"/>
    <property type="molecule type" value="Genomic_DNA"/>
</dbReference>
<evidence type="ECO:0000313" key="6">
    <source>
        <dbReference type="EMBL" id="KAF7264751.1"/>
    </source>
</evidence>
<dbReference type="InterPro" id="IPR020422">
    <property type="entry name" value="TYR_PHOSPHATASE_DUAL_dom"/>
</dbReference>
<dbReference type="PROSITE" id="PS50056">
    <property type="entry name" value="TYR_PHOSPHATASE_2"/>
    <property type="match status" value="1"/>
</dbReference>
<accession>A0A834HP77</accession>
<evidence type="ECO:0000256" key="1">
    <source>
        <dbReference type="ARBA" id="ARBA00008601"/>
    </source>
</evidence>
<dbReference type="Gene3D" id="3.90.190.10">
    <property type="entry name" value="Protein tyrosine phosphatase superfamily"/>
    <property type="match status" value="1"/>
</dbReference>
<dbReference type="Proteomes" id="UP000625711">
    <property type="component" value="Unassembled WGS sequence"/>
</dbReference>
<dbReference type="InterPro" id="IPR000340">
    <property type="entry name" value="Dual-sp_phosphatase_cat-dom"/>
</dbReference>
<dbReference type="AlphaFoldDB" id="A0A834HP77"/>
<organism evidence="7 8">
    <name type="scientific">Rhynchophorus ferrugineus</name>
    <name type="common">Red palm weevil</name>
    <name type="synonym">Curculio ferrugineus</name>
    <dbReference type="NCBI Taxonomy" id="354439"/>
    <lineage>
        <taxon>Eukaryota</taxon>
        <taxon>Metazoa</taxon>
        <taxon>Ecdysozoa</taxon>
        <taxon>Arthropoda</taxon>
        <taxon>Hexapoda</taxon>
        <taxon>Insecta</taxon>
        <taxon>Pterygota</taxon>
        <taxon>Neoptera</taxon>
        <taxon>Endopterygota</taxon>
        <taxon>Coleoptera</taxon>
        <taxon>Polyphaga</taxon>
        <taxon>Cucujiformia</taxon>
        <taxon>Curculionidae</taxon>
        <taxon>Dryophthorinae</taxon>
        <taxon>Rhynchophorus</taxon>
    </lineage>
</organism>